<evidence type="ECO:0000313" key="3">
    <source>
        <dbReference type="Proteomes" id="UP000594638"/>
    </source>
</evidence>
<feature type="region of interest" description="Disordered" evidence="1">
    <location>
        <begin position="81"/>
        <end position="107"/>
    </location>
</feature>
<accession>A0A8S0Q1V2</accession>
<protein>
    <submittedName>
        <fullName evidence="2">Uncharacterized protein</fullName>
    </submittedName>
</protein>
<comment type="caution">
    <text evidence="2">The sequence shown here is derived from an EMBL/GenBank/DDBJ whole genome shotgun (WGS) entry which is preliminary data.</text>
</comment>
<evidence type="ECO:0000313" key="2">
    <source>
        <dbReference type="EMBL" id="CAA2958618.1"/>
    </source>
</evidence>
<dbReference type="Proteomes" id="UP000594638">
    <property type="component" value="Unassembled WGS sequence"/>
</dbReference>
<reference evidence="2 3" key="1">
    <citation type="submission" date="2019-12" db="EMBL/GenBank/DDBJ databases">
        <authorList>
            <person name="Alioto T."/>
            <person name="Alioto T."/>
            <person name="Gomez Garrido J."/>
        </authorList>
    </citation>
    <scope>NUCLEOTIDE SEQUENCE [LARGE SCALE GENOMIC DNA]</scope>
</reference>
<name>A0A8S0Q1V2_OLEEU</name>
<evidence type="ECO:0000256" key="1">
    <source>
        <dbReference type="SAM" id="MobiDB-lite"/>
    </source>
</evidence>
<feature type="compositionally biased region" description="Gly residues" evidence="1">
    <location>
        <begin position="87"/>
        <end position="96"/>
    </location>
</feature>
<keyword evidence="3" id="KW-1185">Reference proteome</keyword>
<proteinExistence type="predicted"/>
<dbReference type="AlphaFoldDB" id="A0A8S0Q1V2"/>
<gene>
    <name evidence="2" type="ORF">OLEA9_A092145</name>
</gene>
<sequence length="107" mass="10852">MVVVLSDESSLLQSKADGGGSMVCVVASQIATTMAWLRLSGWVRWVVVVGGGDNGDVGGCWNRMLAIMLVTVDDGDGGGVGDDHRASGGGSMGGGAWCHNGAGWDKL</sequence>
<organism evidence="2 3">
    <name type="scientific">Olea europaea subsp. europaea</name>
    <dbReference type="NCBI Taxonomy" id="158383"/>
    <lineage>
        <taxon>Eukaryota</taxon>
        <taxon>Viridiplantae</taxon>
        <taxon>Streptophyta</taxon>
        <taxon>Embryophyta</taxon>
        <taxon>Tracheophyta</taxon>
        <taxon>Spermatophyta</taxon>
        <taxon>Magnoliopsida</taxon>
        <taxon>eudicotyledons</taxon>
        <taxon>Gunneridae</taxon>
        <taxon>Pentapetalae</taxon>
        <taxon>asterids</taxon>
        <taxon>lamiids</taxon>
        <taxon>Lamiales</taxon>
        <taxon>Oleaceae</taxon>
        <taxon>Oleeae</taxon>
        <taxon>Olea</taxon>
    </lineage>
</organism>
<dbReference type="EMBL" id="CACTIH010000275">
    <property type="protein sequence ID" value="CAA2958618.1"/>
    <property type="molecule type" value="Genomic_DNA"/>
</dbReference>
<dbReference type="Gramene" id="OE9A092145T1">
    <property type="protein sequence ID" value="OE9A092145C1"/>
    <property type="gene ID" value="OE9A092145"/>
</dbReference>